<keyword evidence="2" id="KW-1185">Reference proteome</keyword>
<evidence type="ECO:0000313" key="2">
    <source>
        <dbReference type="Proteomes" id="UP000528286"/>
    </source>
</evidence>
<sequence>MTYITTRPPVAEAMGVSDVKAHMRIGGEAEDAYLAGLVRVAREHMERATGLCLVSQGLRLVLPAVSRDGVVQILKGPVQAIDAVTLYDADGVARSLAAEGIAFEREGPPARLWLGRGFEPGQAENGVEIDFTAGFGEAGADVPDSLRRALLLHVAAMYEYRGAVGLADQPAAIPDGYERLVQPFLGRRL</sequence>
<reference evidence="1 2" key="1">
    <citation type="submission" date="2020-08" db="EMBL/GenBank/DDBJ databases">
        <title>Genomic Encyclopedia of Type Strains, Phase IV (KMG-IV): sequencing the most valuable type-strain genomes for metagenomic binning, comparative biology and taxonomic classification.</title>
        <authorList>
            <person name="Goeker M."/>
        </authorList>
    </citation>
    <scope>NUCLEOTIDE SEQUENCE [LARGE SCALE GENOMIC DNA]</scope>
    <source>
        <strain evidence="1 2">DSM 29853</strain>
    </source>
</reference>
<organism evidence="1 2">
    <name type="scientific">Gellertiella hungarica</name>
    <dbReference type="NCBI Taxonomy" id="1572859"/>
    <lineage>
        <taxon>Bacteria</taxon>
        <taxon>Pseudomonadati</taxon>
        <taxon>Pseudomonadota</taxon>
        <taxon>Alphaproteobacteria</taxon>
        <taxon>Hyphomicrobiales</taxon>
        <taxon>Rhizobiaceae</taxon>
        <taxon>Gellertiella</taxon>
    </lineage>
</organism>
<dbReference type="EMBL" id="JACIEZ010000005">
    <property type="protein sequence ID" value="MBB4065728.1"/>
    <property type="molecule type" value="Genomic_DNA"/>
</dbReference>
<gene>
    <name evidence="1" type="ORF">GGR23_002935</name>
</gene>
<name>A0A7W6J6K8_9HYPH</name>
<dbReference type="InterPro" id="IPR011738">
    <property type="entry name" value="Phage_CHP"/>
</dbReference>
<accession>A0A7W6J6K8</accession>
<dbReference type="Gene3D" id="1.10.3230.30">
    <property type="entry name" value="Phage gp6-like head-tail connector protein"/>
    <property type="match status" value="1"/>
</dbReference>
<evidence type="ECO:0000313" key="1">
    <source>
        <dbReference type="EMBL" id="MBB4065728.1"/>
    </source>
</evidence>
<dbReference type="AlphaFoldDB" id="A0A7W6J6K8"/>
<dbReference type="RefSeq" id="WP_183367013.1">
    <property type="nucleotide sequence ID" value="NZ_JACIEZ010000005.1"/>
</dbReference>
<dbReference type="InterPro" id="IPR021146">
    <property type="entry name" value="Phage_gp6-like_head-tail"/>
</dbReference>
<dbReference type="Pfam" id="PF05135">
    <property type="entry name" value="Phage_connect_1"/>
    <property type="match status" value="1"/>
</dbReference>
<dbReference type="Proteomes" id="UP000528286">
    <property type="component" value="Unassembled WGS sequence"/>
</dbReference>
<comment type="caution">
    <text evidence="1">The sequence shown here is derived from an EMBL/GenBank/DDBJ whole genome shotgun (WGS) entry which is preliminary data.</text>
</comment>
<dbReference type="CDD" id="cd08054">
    <property type="entry name" value="gp6"/>
    <property type="match status" value="1"/>
</dbReference>
<protein>
    <submittedName>
        <fullName evidence="1">Putative phiE125 gp8 family phage protein</fullName>
    </submittedName>
</protein>
<proteinExistence type="predicted"/>
<dbReference type="NCBIfam" id="TIGR02215">
    <property type="entry name" value="phage_chp_gp8"/>
    <property type="match status" value="1"/>
</dbReference>